<dbReference type="InterPro" id="IPR001128">
    <property type="entry name" value="Cyt_P450"/>
</dbReference>
<evidence type="ECO:0000256" key="3">
    <source>
        <dbReference type="ARBA" id="ARBA00022801"/>
    </source>
</evidence>
<dbReference type="GO" id="GO:0005506">
    <property type="term" value="F:iron ion binding"/>
    <property type="evidence" value="ECO:0007669"/>
    <property type="project" value="InterPro"/>
</dbReference>
<dbReference type="OrthoDB" id="19653at2759"/>
<feature type="non-terminal residue" evidence="6">
    <location>
        <position position="1"/>
    </location>
</feature>
<proteinExistence type="inferred from homology"/>
<dbReference type="GO" id="GO:0016705">
    <property type="term" value="F:oxidoreductase activity, acting on paired donors, with incorporation or reduction of molecular oxygen"/>
    <property type="evidence" value="ECO:0007669"/>
    <property type="project" value="InterPro"/>
</dbReference>
<evidence type="ECO:0000256" key="2">
    <source>
        <dbReference type="ARBA" id="ARBA00022487"/>
    </source>
</evidence>
<dbReference type="PROSITE" id="PS00122">
    <property type="entry name" value="CARBOXYLESTERASE_B_1"/>
    <property type="match status" value="1"/>
</dbReference>
<dbReference type="Pfam" id="PF00067">
    <property type="entry name" value="p450"/>
    <property type="match status" value="1"/>
</dbReference>
<comment type="similarity">
    <text evidence="1">Belongs to the type-B carboxylesterase/lipase family.</text>
</comment>
<evidence type="ECO:0000256" key="1">
    <source>
        <dbReference type="ARBA" id="ARBA00005964"/>
    </source>
</evidence>
<gene>
    <name evidence="6" type="ORF">AFUS01_LOCUS22191</name>
</gene>
<comment type="caution">
    <text evidence="6">The sequence shown here is derived from an EMBL/GenBank/DDBJ whole genome shotgun (WGS) entry which is preliminary data.</text>
</comment>
<protein>
    <recommendedName>
        <fullName evidence="5">Carboxylesterase type B domain-containing protein</fullName>
    </recommendedName>
</protein>
<dbReference type="PANTHER" id="PTHR43142:SF1">
    <property type="entry name" value="CARBOXYLIC ESTER HYDROLASE"/>
    <property type="match status" value="1"/>
</dbReference>
<reference evidence="6" key="1">
    <citation type="submission" date="2021-06" db="EMBL/GenBank/DDBJ databases">
        <authorList>
            <person name="Hodson N. C."/>
            <person name="Mongue J. A."/>
            <person name="Jaron S. K."/>
        </authorList>
    </citation>
    <scope>NUCLEOTIDE SEQUENCE</scope>
</reference>
<evidence type="ECO:0000313" key="6">
    <source>
        <dbReference type="EMBL" id="CAG7733768.1"/>
    </source>
</evidence>
<evidence type="ECO:0000256" key="4">
    <source>
        <dbReference type="ARBA" id="ARBA00023180"/>
    </source>
</evidence>
<dbReference type="InterPro" id="IPR019826">
    <property type="entry name" value="Carboxylesterase_B_AS"/>
</dbReference>
<keyword evidence="7" id="KW-1185">Reference proteome</keyword>
<accession>A0A8J2KCN7</accession>
<dbReference type="AlphaFoldDB" id="A0A8J2KCN7"/>
<evidence type="ECO:0000259" key="5">
    <source>
        <dbReference type="Pfam" id="PF00135"/>
    </source>
</evidence>
<organism evidence="6 7">
    <name type="scientific">Allacma fusca</name>
    <dbReference type="NCBI Taxonomy" id="39272"/>
    <lineage>
        <taxon>Eukaryota</taxon>
        <taxon>Metazoa</taxon>
        <taxon>Ecdysozoa</taxon>
        <taxon>Arthropoda</taxon>
        <taxon>Hexapoda</taxon>
        <taxon>Collembola</taxon>
        <taxon>Symphypleona</taxon>
        <taxon>Sminthuridae</taxon>
        <taxon>Allacma</taxon>
    </lineage>
</organism>
<dbReference type="InterPro" id="IPR002018">
    <property type="entry name" value="CarbesteraseB"/>
</dbReference>
<sequence length="523" mass="59507">MDRQWPFLYCCSYLLRVNDWVIEVSRDGRNYFSWYRIPFARPPVDELRFADPLPPQNWKNVLDGRKIGPACAQINIWRPDTLGSIVGKEDCLHLNIHVPSKTHQDITRGSKVKLPVIFYIHGGGYIVGSNADFSPAYFMDKDVVTVAINYRLDVLGFLTTGDKAIRGNMALKDQNMALKWVQKNIQYFGGDPNQVTIFGTSAGAGSAHMHMLSQKSKGLFHKCSSNDTRILADCLRKAPLEDLLMTRLDIKTDWIYLNPHQGDTVFGPISEAIADEHAFLTADPIKIIREGKAHRVPLMIGHTTHEGLFVSSSFILLMIPPKYHGIGHALDSIYFYPVVTATISQESKLYSYSKDLVKLAVDFATDDTKMDFRGALLVLYFRWNYGTLEKLSIPVVKTHFLLGSQSDLNKIVGHERDYEWFQTYGDIYGVYNGRQPQIHIVDTDILRQIFIKDFDKFVNRSFDLGDGAPPLFTEMMDFLKDEKWKTVRSALSPIYTTAKLKRMTGHMVAATDDMLKLLEQDIT</sequence>
<name>A0A8J2KCN7_9HEXA</name>
<keyword evidence="3" id="KW-0378">Hydrolase</keyword>
<feature type="domain" description="Carboxylesterase type B" evidence="5">
    <location>
        <begin position="27"/>
        <end position="222"/>
    </location>
</feature>
<keyword evidence="2" id="KW-0719">Serine esterase</keyword>
<keyword evidence="4" id="KW-0325">Glycoprotein</keyword>
<dbReference type="GO" id="GO:0052689">
    <property type="term" value="F:carboxylic ester hydrolase activity"/>
    <property type="evidence" value="ECO:0007669"/>
    <property type="project" value="UniProtKB-KW"/>
</dbReference>
<dbReference type="GO" id="GO:0020037">
    <property type="term" value="F:heme binding"/>
    <property type="evidence" value="ECO:0007669"/>
    <property type="project" value="InterPro"/>
</dbReference>
<dbReference type="GO" id="GO:0004497">
    <property type="term" value="F:monooxygenase activity"/>
    <property type="evidence" value="ECO:0007669"/>
    <property type="project" value="InterPro"/>
</dbReference>
<evidence type="ECO:0000313" key="7">
    <source>
        <dbReference type="Proteomes" id="UP000708208"/>
    </source>
</evidence>
<dbReference type="Pfam" id="PF00135">
    <property type="entry name" value="COesterase"/>
    <property type="match status" value="1"/>
</dbReference>
<dbReference type="Proteomes" id="UP000708208">
    <property type="component" value="Unassembled WGS sequence"/>
</dbReference>
<dbReference type="PANTHER" id="PTHR43142">
    <property type="entry name" value="CARBOXYLIC ESTER HYDROLASE"/>
    <property type="match status" value="1"/>
</dbReference>
<dbReference type="EMBL" id="CAJVCH010255780">
    <property type="protein sequence ID" value="CAG7733768.1"/>
    <property type="molecule type" value="Genomic_DNA"/>
</dbReference>